<gene>
    <name evidence="1" type="ORF">CLMAG_05870</name>
</gene>
<proteinExistence type="predicted"/>
<dbReference type="EMBL" id="LWAE01000001">
    <property type="protein sequence ID" value="KZL93541.1"/>
    <property type="molecule type" value="Genomic_DNA"/>
</dbReference>
<protein>
    <submittedName>
        <fullName evidence="1">Uncharacterized protein</fullName>
    </submittedName>
</protein>
<dbReference type="RefSeq" id="WP_169809784.1">
    <property type="nucleotide sequence ID" value="NZ_FQXL01000031.1"/>
</dbReference>
<dbReference type="PATRIC" id="fig|1121326.3.peg.542"/>
<dbReference type="AlphaFoldDB" id="A0A168E158"/>
<evidence type="ECO:0000313" key="2">
    <source>
        <dbReference type="Proteomes" id="UP000076603"/>
    </source>
</evidence>
<comment type="caution">
    <text evidence="1">The sequence shown here is derived from an EMBL/GenBank/DDBJ whole genome shotgun (WGS) entry which is preliminary data.</text>
</comment>
<reference evidence="1 2" key="1">
    <citation type="submission" date="2016-04" db="EMBL/GenBank/DDBJ databases">
        <title>Genome sequence of Clostridium magnum DSM 2767.</title>
        <authorList>
            <person name="Poehlein A."/>
            <person name="Uhlig R."/>
            <person name="Fischer R."/>
            <person name="Bahl H."/>
            <person name="Daniel R."/>
        </authorList>
    </citation>
    <scope>NUCLEOTIDE SEQUENCE [LARGE SCALE GENOMIC DNA]</scope>
    <source>
        <strain evidence="1 2">DSM 2767</strain>
    </source>
</reference>
<name>A0A168E158_9CLOT</name>
<keyword evidence="2" id="KW-1185">Reference proteome</keyword>
<accession>A0A168E158</accession>
<evidence type="ECO:0000313" key="1">
    <source>
        <dbReference type="EMBL" id="KZL93541.1"/>
    </source>
</evidence>
<dbReference type="Proteomes" id="UP000076603">
    <property type="component" value="Unassembled WGS sequence"/>
</dbReference>
<organism evidence="1 2">
    <name type="scientific">Clostridium magnum DSM 2767</name>
    <dbReference type="NCBI Taxonomy" id="1121326"/>
    <lineage>
        <taxon>Bacteria</taxon>
        <taxon>Bacillati</taxon>
        <taxon>Bacillota</taxon>
        <taxon>Clostridia</taxon>
        <taxon>Eubacteriales</taxon>
        <taxon>Clostridiaceae</taxon>
        <taxon>Clostridium</taxon>
    </lineage>
</organism>
<sequence>MTNKERFMEYAKKRLKEKEYKRRKFLVDLADTQNSGIEKCARGRWRRGQP</sequence>
<dbReference type="STRING" id="1121326.CLMAG_05870"/>